<dbReference type="GO" id="GO:0070062">
    <property type="term" value="C:extracellular exosome"/>
    <property type="evidence" value="ECO:0007669"/>
    <property type="project" value="TreeGrafter"/>
</dbReference>
<keyword evidence="13" id="KW-0333">Golgi apparatus</keyword>
<evidence type="ECO:0000256" key="6">
    <source>
        <dbReference type="ARBA" id="ARBA00022490"/>
    </source>
</evidence>
<keyword evidence="19" id="KW-1185">Reference proteome</keyword>
<evidence type="ECO:0000256" key="10">
    <source>
        <dbReference type="ARBA" id="ARBA00022729"/>
    </source>
</evidence>
<keyword evidence="8" id="KW-0597">Phosphoprotein</keyword>
<feature type="domain" description="EF-hand" evidence="18">
    <location>
        <begin position="296"/>
        <end position="331"/>
    </location>
</feature>
<dbReference type="InterPro" id="IPR002048">
    <property type="entry name" value="EF_hand_dom"/>
</dbReference>
<evidence type="ECO:0000256" key="13">
    <source>
        <dbReference type="ARBA" id="ARBA00023034"/>
    </source>
</evidence>
<evidence type="ECO:0000256" key="16">
    <source>
        <dbReference type="SAM" id="MobiDB-lite"/>
    </source>
</evidence>
<reference evidence="20" key="1">
    <citation type="submission" date="2017-02" db="UniProtKB">
        <authorList>
            <consortium name="WormBaseParasite"/>
        </authorList>
    </citation>
    <scope>IDENTIFICATION</scope>
</reference>
<evidence type="ECO:0000256" key="8">
    <source>
        <dbReference type="ARBA" id="ARBA00022553"/>
    </source>
</evidence>
<keyword evidence="14" id="KW-0238">DNA-binding</keyword>
<dbReference type="PANTHER" id="PTHR19237:SF20">
    <property type="entry name" value="NUCLEOBINDIN 1"/>
    <property type="match status" value="1"/>
</dbReference>
<comment type="subcellular location">
    <subcellularLocation>
        <location evidence="2">Cytoplasm</location>
    </subcellularLocation>
    <subcellularLocation>
        <location evidence="3">Golgi apparatus</location>
    </subcellularLocation>
    <subcellularLocation>
        <location evidence="1">Membrane</location>
        <topology evidence="1">Peripheral membrane protein</topology>
    </subcellularLocation>
    <subcellularLocation>
        <location evidence="4">Secreted</location>
    </subcellularLocation>
</comment>
<sequence length="455" mass="53196">MTIAKWFWMLIFALLVSKVYGPPPNRGAVDEPAVPKNANTEQERSQTEEASEPPRPLYEFAYSRYLEKVVAILESDPKFTEKLKSMPEQDIKSGKIADHIDDLGPDVFDQLTKVKLAEIERLREVIAKQIEANGGAQDIEVPEHIDVNNWEKFGKEDLRKLIQKTVADMDKMDRQRKQEFKEYEMRKRAEADHKMVNMTPEEREKYKKELEAQRERHNQHERVKHPGSRDQLEEVWEKSDKLEKDSFNLRTFFALHDLNGDGLLSESELQALFRIELEKIYNDTNPDDDPRERMEEIYRMREHVMKQMDKNGDRMISLEEFLNDAEAQQANRDEGWKDIGDQPVYTDEELQKFEAEYAKQQGWGEYAYSTPAPTPAPVRSTVYQGGYQQQQNMQQQAVPQQQQQAIPQQAVPQQQQAIPQQQQAIPQQQQQAIPQQNVPQQQQNSQYQQQSASQH</sequence>
<dbReference type="Pfam" id="PF13499">
    <property type="entry name" value="EF-hand_7"/>
    <property type="match status" value="1"/>
</dbReference>
<evidence type="ECO:0000256" key="17">
    <source>
        <dbReference type="SAM" id="SignalP"/>
    </source>
</evidence>
<evidence type="ECO:0000256" key="2">
    <source>
        <dbReference type="ARBA" id="ARBA00004496"/>
    </source>
</evidence>
<evidence type="ECO:0000256" key="15">
    <source>
        <dbReference type="ARBA" id="ARBA00023136"/>
    </source>
</evidence>
<keyword evidence="9" id="KW-0344">Guanine-nucleotide releasing factor</keyword>
<evidence type="ECO:0000256" key="14">
    <source>
        <dbReference type="ARBA" id="ARBA00023125"/>
    </source>
</evidence>
<evidence type="ECO:0000256" key="11">
    <source>
        <dbReference type="ARBA" id="ARBA00022737"/>
    </source>
</evidence>
<accession>A0A0N5AZG1</accession>
<evidence type="ECO:0000259" key="18">
    <source>
        <dbReference type="PROSITE" id="PS50222"/>
    </source>
</evidence>
<dbReference type="InterPro" id="IPR018247">
    <property type="entry name" value="EF_Hand_1_Ca_BS"/>
</dbReference>
<dbReference type="InterPro" id="IPR011992">
    <property type="entry name" value="EF-hand-dom_pair"/>
</dbReference>
<evidence type="ECO:0000256" key="5">
    <source>
        <dbReference type="ARBA" id="ARBA00008063"/>
    </source>
</evidence>
<keyword evidence="15" id="KW-0472">Membrane</keyword>
<evidence type="ECO:0000256" key="1">
    <source>
        <dbReference type="ARBA" id="ARBA00004170"/>
    </source>
</evidence>
<dbReference type="Pfam" id="PF25434">
    <property type="entry name" value="NUCB1_N"/>
    <property type="match status" value="1"/>
</dbReference>
<dbReference type="PANTHER" id="PTHR19237">
    <property type="entry name" value="NUCLEOBINDIN"/>
    <property type="match status" value="1"/>
</dbReference>
<dbReference type="PROSITE" id="PS50222">
    <property type="entry name" value="EF_HAND_2"/>
    <property type="match status" value="2"/>
</dbReference>
<comment type="similarity">
    <text evidence="5">Belongs to the nucleobindin family.</text>
</comment>
<dbReference type="CDD" id="cd00051">
    <property type="entry name" value="EFh"/>
    <property type="match status" value="1"/>
</dbReference>
<evidence type="ECO:0000256" key="9">
    <source>
        <dbReference type="ARBA" id="ARBA00022658"/>
    </source>
</evidence>
<evidence type="ECO:0000256" key="7">
    <source>
        <dbReference type="ARBA" id="ARBA00022525"/>
    </source>
</evidence>
<proteinExistence type="inferred from homology"/>
<dbReference type="Gene3D" id="1.10.238.10">
    <property type="entry name" value="EF-hand"/>
    <property type="match status" value="1"/>
</dbReference>
<feature type="region of interest" description="Disordered" evidence="16">
    <location>
        <begin position="27"/>
        <end position="53"/>
    </location>
</feature>
<feature type="compositionally biased region" description="Low complexity" evidence="16">
    <location>
        <begin position="388"/>
        <end position="455"/>
    </location>
</feature>
<evidence type="ECO:0000256" key="4">
    <source>
        <dbReference type="ARBA" id="ARBA00004613"/>
    </source>
</evidence>
<keyword evidence="6" id="KW-0963">Cytoplasm</keyword>
<dbReference type="STRING" id="451379.A0A0N5AZG1"/>
<dbReference type="GO" id="GO:0005793">
    <property type="term" value="C:endoplasmic reticulum-Golgi intermediate compartment"/>
    <property type="evidence" value="ECO:0007669"/>
    <property type="project" value="TreeGrafter"/>
</dbReference>
<dbReference type="SMART" id="SM00054">
    <property type="entry name" value="EFh"/>
    <property type="match status" value="2"/>
</dbReference>
<dbReference type="AlphaFoldDB" id="A0A0N5AZG1"/>
<dbReference type="GO" id="GO:0005794">
    <property type="term" value="C:Golgi apparatus"/>
    <property type="evidence" value="ECO:0007669"/>
    <property type="project" value="UniProtKB-SubCell"/>
</dbReference>
<name>A0A0N5AZG1_9BILA</name>
<feature type="region of interest" description="Disordered" evidence="16">
    <location>
        <begin position="213"/>
        <end position="232"/>
    </location>
</feature>
<feature type="signal peptide" evidence="17">
    <location>
        <begin position="1"/>
        <end position="21"/>
    </location>
</feature>
<evidence type="ECO:0000256" key="3">
    <source>
        <dbReference type="ARBA" id="ARBA00004555"/>
    </source>
</evidence>
<feature type="domain" description="EF-hand" evidence="18">
    <location>
        <begin position="244"/>
        <end position="279"/>
    </location>
</feature>
<dbReference type="SUPFAM" id="SSF47473">
    <property type="entry name" value="EF-hand"/>
    <property type="match status" value="1"/>
</dbReference>
<feature type="chain" id="PRO_5005893667" evidence="17">
    <location>
        <begin position="22"/>
        <end position="455"/>
    </location>
</feature>
<keyword evidence="7" id="KW-0964">Secreted</keyword>
<organism evidence="19 20">
    <name type="scientific">Syphacia muris</name>
    <dbReference type="NCBI Taxonomy" id="451379"/>
    <lineage>
        <taxon>Eukaryota</taxon>
        <taxon>Metazoa</taxon>
        <taxon>Ecdysozoa</taxon>
        <taxon>Nematoda</taxon>
        <taxon>Chromadorea</taxon>
        <taxon>Rhabditida</taxon>
        <taxon>Spirurina</taxon>
        <taxon>Oxyuridomorpha</taxon>
        <taxon>Oxyuroidea</taxon>
        <taxon>Oxyuridae</taxon>
        <taxon>Syphacia</taxon>
    </lineage>
</organism>
<evidence type="ECO:0000256" key="12">
    <source>
        <dbReference type="ARBA" id="ARBA00022837"/>
    </source>
</evidence>
<dbReference type="GO" id="GO:0005509">
    <property type="term" value="F:calcium ion binding"/>
    <property type="evidence" value="ECO:0007669"/>
    <property type="project" value="InterPro"/>
</dbReference>
<feature type="region of interest" description="Disordered" evidence="16">
    <location>
        <begin position="368"/>
        <end position="455"/>
    </location>
</feature>
<evidence type="ECO:0000313" key="20">
    <source>
        <dbReference type="WBParaSite" id="SMUV_0001038601-mRNA-1"/>
    </source>
</evidence>
<dbReference type="Proteomes" id="UP000046393">
    <property type="component" value="Unplaced"/>
</dbReference>
<keyword evidence="11" id="KW-0677">Repeat</keyword>
<dbReference type="WBParaSite" id="SMUV_0001038601-mRNA-1">
    <property type="protein sequence ID" value="SMUV_0001038601-mRNA-1"/>
    <property type="gene ID" value="SMUV_0001038601"/>
</dbReference>
<dbReference type="InterPro" id="IPR040250">
    <property type="entry name" value="Nucleobindin"/>
</dbReference>
<dbReference type="GO" id="GO:0003677">
    <property type="term" value="F:DNA binding"/>
    <property type="evidence" value="ECO:0007669"/>
    <property type="project" value="UniProtKB-KW"/>
</dbReference>
<dbReference type="GO" id="GO:0016020">
    <property type="term" value="C:membrane"/>
    <property type="evidence" value="ECO:0007669"/>
    <property type="project" value="UniProtKB-SubCell"/>
</dbReference>
<keyword evidence="12" id="KW-0106">Calcium</keyword>
<dbReference type="GO" id="GO:0005085">
    <property type="term" value="F:guanyl-nucleotide exchange factor activity"/>
    <property type="evidence" value="ECO:0007669"/>
    <property type="project" value="UniProtKB-KW"/>
</dbReference>
<protein>
    <submittedName>
        <fullName evidence="20">EF-hand domain-containing protein</fullName>
    </submittedName>
</protein>
<evidence type="ECO:0000313" key="19">
    <source>
        <dbReference type="Proteomes" id="UP000046393"/>
    </source>
</evidence>
<dbReference type="PROSITE" id="PS00018">
    <property type="entry name" value="EF_HAND_1"/>
    <property type="match status" value="2"/>
</dbReference>
<dbReference type="InterPro" id="IPR057576">
    <property type="entry name" value="NUCB1_N"/>
</dbReference>
<keyword evidence="10 17" id="KW-0732">Signal</keyword>